<gene>
    <name evidence="2" type="ORF">IMF26_08205</name>
</gene>
<sequence length="156" mass="17674">MNILKKLFYVGLVLLLIAGPTLLMFPAKALAYSPWDTNYTYDELMLLARLVYAEAAGEPYVGKVAVAAVVLNRVKSPLFPDTIYDVIYEPWQFSSVGNWMFNSYPPEECIQAALDALAGWDPTGGALYYFNYHTVWNEWLWSKPAMGAIGNHWFAY</sequence>
<name>A0AAT9LBW8_9FIRM</name>
<dbReference type="Pfam" id="PF07486">
    <property type="entry name" value="Hydrolase_2"/>
    <property type="match status" value="1"/>
</dbReference>
<feature type="domain" description="Cell wall hydrolase SleB" evidence="1">
    <location>
        <begin position="57"/>
        <end position="155"/>
    </location>
</feature>
<dbReference type="EMBL" id="CP062796">
    <property type="protein sequence ID" value="QUL98038.1"/>
    <property type="molecule type" value="Genomic_DNA"/>
</dbReference>
<dbReference type="KEGG" id="fcz:IMF26_08205"/>
<reference evidence="2" key="1">
    <citation type="submission" date="2020-10" db="EMBL/GenBank/DDBJ databases">
        <authorList>
            <person name="Kadnikov V."/>
            <person name="Beletsky A.V."/>
            <person name="Mardanov A.V."/>
            <person name="Karnachuk O.V."/>
            <person name="Ravin N.V."/>
        </authorList>
    </citation>
    <scope>NUCLEOTIDE SEQUENCE</scope>
    <source>
        <strain evidence="2">Bu02</strain>
    </source>
</reference>
<dbReference type="InterPro" id="IPR011105">
    <property type="entry name" value="Cell_wall_hydrolase_SleB"/>
</dbReference>
<dbReference type="AlphaFoldDB" id="A0AAT9LBW8"/>
<evidence type="ECO:0000259" key="1">
    <source>
        <dbReference type="Pfam" id="PF07486"/>
    </source>
</evidence>
<dbReference type="Gene3D" id="1.10.10.2520">
    <property type="entry name" value="Cell wall hydrolase SleB, domain 1"/>
    <property type="match status" value="1"/>
</dbReference>
<dbReference type="GO" id="GO:0016787">
    <property type="term" value="F:hydrolase activity"/>
    <property type="evidence" value="ECO:0007669"/>
    <property type="project" value="UniProtKB-KW"/>
</dbReference>
<keyword evidence="2" id="KW-0378">Hydrolase</keyword>
<dbReference type="Gene3D" id="6.20.240.60">
    <property type="match status" value="1"/>
</dbReference>
<reference evidence="2" key="2">
    <citation type="journal article" date="2023" name="Biology">
        <title>Prokaryotic Life Associated with Coal-Fire Gas Vents Revealed by Metagenomics.</title>
        <authorList>
            <person name="Kadnikov V.V."/>
            <person name="Mardanov A.V."/>
            <person name="Beletsky A.V."/>
            <person name="Karnachuk O.V."/>
            <person name="Ravin N.V."/>
        </authorList>
    </citation>
    <scope>NUCLEOTIDE SEQUENCE</scope>
    <source>
        <strain evidence="2">Bu02</strain>
    </source>
</reference>
<dbReference type="InterPro" id="IPR042047">
    <property type="entry name" value="SleB_dom1"/>
</dbReference>
<proteinExistence type="predicted"/>
<protein>
    <submittedName>
        <fullName evidence="2">Cell wall hydrolase</fullName>
    </submittedName>
</protein>
<accession>A0AAT9LBW8</accession>
<organism evidence="2">
    <name type="scientific">Candidatus Fermentithermobacillus carboniphilus</name>
    <dbReference type="NCBI Taxonomy" id="3085328"/>
    <lineage>
        <taxon>Bacteria</taxon>
        <taxon>Bacillati</taxon>
        <taxon>Bacillota</taxon>
        <taxon>Candidatus Fermentithermobacillia</taxon>
        <taxon>Candidatus Fermentithermobacillales</taxon>
        <taxon>Candidatus Fermentithermobacillaceae</taxon>
        <taxon>Candidatus Fermentithermobacillus</taxon>
    </lineage>
</organism>
<evidence type="ECO:0000313" key="2">
    <source>
        <dbReference type="EMBL" id="QUL98038.1"/>
    </source>
</evidence>